<dbReference type="AlphaFoldDB" id="A0A1L3EWX6"/>
<dbReference type="Proteomes" id="UP000182987">
    <property type="component" value="Chromosome"/>
</dbReference>
<dbReference type="STRING" id="1440763.BJI69_17590"/>
<name>A0A1L3EWX6_9GAMM</name>
<dbReference type="Gene3D" id="3.10.450.50">
    <property type="match status" value="1"/>
</dbReference>
<sequence length="170" mass="18455">MTSRFLFSIAAAGAMVFATPGHADALAEKPLRASLDRLANAWNTSDGAMWAHEYWPEGELVNILGGVMPNAEAIRERHTAVLEGPFKGSHFESTVRRIQFLDPDVAIVDTDIRVTHFRALPPGAVATSPGVLLTRMKHVYQRRDGTWRIIASQNTAVLPTVDAPLTSGPG</sequence>
<evidence type="ECO:0000313" key="4">
    <source>
        <dbReference type="Proteomes" id="UP000182987"/>
    </source>
</evidence>
<proteinExistence type="predicted"/>
<feature type="domain" description="DUF4440" evidence="2">
    <location>
        <begin position="31"/>
        <end position="149"/>
    </location>
</feature>
<dbReference type="NCBIfam" id="TIGR02246">
    <property type="entry name" value="SgcJ/EcaC family oxidoreductase"/>
    <property type="match status" value="1"/>
</dbReference>
<keyword evidence="4" id="KW-1185">Reference proteome</keyword>
<dbReference type="InterPro" id="IPR027843">
    <property type="entry name" value="DUF4440"/>
</dbReference>
<feature type="signal peptide" evidence="1">
    <location>
        <begin position="1"/>
        <end position="23"/>
    </location>
</feature>
<evidence type="ECO:0000313" key="3">
    <source>
        <dbReference type="EMBL" id="APG05534.1"/>
    </source>
</evidence>
<dbReference type="Pfam" id="PF14534">
    <property type="entry name" value="DUF4440"/>
    <property type="match status" value="1"/>
</dbReference>
<dbReference type="KEGG" id="lrz:BJI69_17590"/>
<dbReference type="InterPro" id="IPR011944">
    <property type="entry name" value="Steroid_delta5-4_isomerase"/>
</dbReference>
<evidence type="ECO:0000256" key="1">
    <source>
        <dbReference type="SAM" id="SignalP"/>
    </source>
</evidence>
<protein>
    <recommendedName>
        <fullName evidence="2">DUF4440 domain-containing protein</fullName>
    </recommendedName>
</protein>
<dbReference type="EMBL" id="CP017480">
    <property type="protein sequence ID" value="APG05534.1"/>
    <property type="molecule type" value="Genomic_DNA"/>
</dbReference>
<organism evidence="3 4">
    <name type="scientific">Luteibacter rhizovicinus DSM 16549</name>
    <dbReference type="NCBI Taxonomy" id="1440763"/>
    <lineage>
        <taxon>Bacteria</taxon>
        <taxon>Pseudomonadati</taxon>
        <taxon>Pseudomonadota</taxon>
        <taxon>Gammaproteobacteria</taxon>
        <taxon>Lysobacterales</taxon>
        <taxon>Rhodanobacteraceae</taxon>
        <taxon>Luteibacter</taxon>
    </lineage>
</organism>
<accession>A0A1L3EWX6</accession>
<dbReference type="SUPFAM" id="SSF54427">
    <property type="entry name" value="NTF2-like"/>
    <property type="match status" value="1"/>
</dbReference>
<reference evidence="4" key="1">
    <citation type="submission" date="2016-09" db="EMBL/GenBank/DDBJ databases">
        <authorList>
            <person name="Lysoe E."/>
        </authorList>
    </citation>
    <scope>NUCLEOTIDE SEQUENCE [LARGE SCALE GENOMIC DNA]</scope>
    <source>
        <strain evidence="4">LJ96T</strain>
    </source>
</reference>
<gene>
    <name evidence="3" type="ORF">BJI69_17590</name>
</gene>
<keyword evidence="1" id="KW-0732">Signal</keyword>
<evidence type="ECO:0000259" key="2">
    <source>
        <dbReference type="Pfam" id="PF14534"/>
    </source>
</evidence>
<feature type="chain" id="PRO_5009853241" description="DUF4440 domain-containing protein" evidence="1">
    <location>
        <begin position="24"/>
        <end position="170"/>
    </location>
</feature>
<dbReference type="InterPro" id="IPR032710">
    <property type="entry name" value="NTF2-like_dom_sf"/>
</dbReference>
<dbReference type="RefSeq" id="WP_052767196.1">
    <property type="nucleotide sequence ID" value="NZ_CP017480.1"/>
</dbReference>